<dbReference type="InterPro" id="IPR015943">
    <property type="entry name" value="WD40/YVTN_repeat-like_dom_sf"/>
</dbReference>
<keyword evidence="1 3" id="KW-0853">WD repeat</keyword>
<proteinExistence type="predicted"/>
<dbReference type="InterPro" id="IPR001680">
    <property type="entry name" value="WD40_rpt"/>
</dbReference>
<feature type="repeat" description="WD" evidence="3">
    <location>
        <begin position="141"/>
        <end position="180"/>
    </location>
</feature>
<dbReference type="EMBL" id="MKZY01000002">
    <property type="protein sequence ID" value="OOO12533.1"/>
    <property type="molecule type" value="Genomic_DNA"/>
</dbReference>
<organism evidence="4 5">
    <name type="scientific">Aspergillus oryzae</name>
    <name type="common">Yellow koji mold</name>
    <dbReference type="NCBI Taxonomy" id="5062"/>
    <lineage>
        <taxon>Eukaryota</taxon>
        <taxon>Fungi</taxon>
        <taxon>Dikarya</taxon>
        <taxon>Ascomycota</taxon>
        <taxon>Pezizomycotina</taxon>
        <taxon>Eurotiomycetes</taxon>
        <taxon>Eurotiomycetidae</taxon>
        <taxon>Eurotiales</taxon>
        <taxon>Aspergillaceae</taxon>
        <taxon>Aspergillus</taxon>
        <taxon>Aspergillus subgen. Circumdati</taxon>
    </lineage>
</organism>
<dbReference type="Pfam" id="PF00400">
    <property type="entry name" value="WD40"/>
    <property type="match status" value="5"/>
</dbReference>
<comment type="caution">
    <text evidence="4">The sequence shown here is derived from an EMBL/GenBank/DDBJ whole genome shotgun (WGS) entry which is preliminary data.</text>
</comment>
<keyword evidence="2" id="KW-0677">Repeat</keyword>
<feature type="repeat" description="WD" evidence="3">
    <location>
        <begin position="56"/>
        <end position="97"/>
    </location>
</feature>
<feature type="repeat" description="WD" evidence="3">
    <location>
        <begin position="98"/>
        <end position="138"/>
    </location>
</feature>
<dbReference type="VEuPathDB" id="FungiDB:AO090026000440"/>
<dbReference type="InterPro" id="IPR036322">
    <property type="entry name" value="WD40_repeat_dom_sf"/>
</dbReference>
<reference evidence="4 5" key="1">
    <citation type="submission" date="2016-10" db="EMBL/GenBank/DDBJ databases">
        <title>Genome sequencing of Aspergillus oryzae BCC7051.</title>
        <authorList>
            <person name="Thammarongtham C."/>
            <person name="Vorapreeda T."/>
            <person name="Nookaew I."/>
            <person name="Srisuk T."/>
            <person name="Land M."/>
            <person name="Jeennor S."/>
            <person name="Laoteng K."/>
        </authorList>
    </citation>
    <scope>NUCLEOTIDE SEQUENCE [LARGE SCALE GENOMIC DNA]</scope>
    <source>
        <strain evidence="4 5">BCC7051</strain>
    </source>
</reference>
<protein>
    <submittedName>
        <fullName evidence="4">WD-40 repeat-containing protein</fullName>
    </submittedName>
</protein>
<dbReference type="PROSITE" id="PS50082">
    <property type="entry name" value="WD_REPEATS_2"/>
    <property type="match status" value="5"/>
</dbReference>
<dbReference type="InterPro" id="IPR050349">
    <property type="entry name" value="WD_LIS1/nudF_dynein_reg"/>
</dbReference>
<dbReference type="InterPro" id="IPR020472">
    <property type="entry name" value="WD40_PAC1"/>
</dbReference>
<evidence type="ECO:0000256" key="3">
    <source>
        <dbReference type="PROSITE-ProRule" id="PRU00221"/>
    </source>
</evidence>
<evidence type="ECO:0000256" key="2">
    <source>
        <dbReference type="ARBA" id="ARBA00022737"/>
    </source>
</evidence>
<dbReference type="SUPFAM" id="SSF50978">
    <property type="entry name" value="WD40 repeat-like"/>
    <property type="match status" value="1"/>
</dbReference>
<evidence type="ECO:0000313" key="5">
    <source>
        <dbReference type="Proteomes" id="UP000190312"/>
    </source>
</evidence>
<dbReference type="AlphaFoldDB" id="A0A1S9DTX7"/>
<dbReference type="CDD" id="cd00200">
    <property type="entry name" value="WD40"/>
    <property type="match status" value="1"/>
</dbReference>
<dbReference type="SMART" id="SM00320">
    <property type="entry name" value="WD40"/>
    <property type="match status" value="5"/>
</dbReference>
<dbReference type="PRINTS" id="PR00320">
    <property type="entry name" value="GPROTEINBRPT"/>
</dbReference>
<sequence length="333" mass="35302">MASTIPTEACEPTISKTLPRDGLAVTACEMGTKYFVIAKEVALYLFNFADNSLITLQERGNITWSLALHEDKNLLVTGGTEGVVRIWNIQTKSVIRSLKGHTATVRSLLIVDDTTLISGSRDSTICIWDLDSDATDPKLVLKGHAKTVRCLKVHGGVLVSAGYDGESRVWDIYTGQCLHVLKGHTGTLFALCFDGSRIVTGSLDSTIRVWDPRSGACLGVLSGHSGAVTRLFLQGDTLISADNAGTVKVWSLSNASGRTIAEEKAGSVISLAADGENILVGNTNGSVSLVPHESGTSRTLVAGADAVWSVGFKPSNRPLAVYLKGGDTQLAIF</sequence>
<evidence type="ECO:0000256" key="1">
    <source>
        <dbReference type="ARBA" id="ARBA00022574"/>
    </source>
</evidence>
<name>A0A1S9DTX7_ASPOZ</name>
<dbReference type="PANTHER" id="PTHR44129">
    <property type="entry name" value="WD REPEAT-CONTAINING PROTEIN POP1"/>
    <property type="match status" value="1"/>
</dbReference>
<feature type="repeat" description="WD" evidence="3">
    <location>
        <begin position="181"/>
        <end position="220"/>
    </location>
</feature>
<dbReference type="PROSITE" id="PS00678">
    <property type="entry name" value="WD_REPEATS_1"/>
    <property type="match status" value="2"/>
</dbReference>
<dbReference type="InterPro" id="IPR019775">
    <property type="entry name" value="WD40_repeat_CS"/>
</dbReference>
<evidence type="ECO:0000313" key="4">
    <source>
        <dbReference type="EMBL" id="OOO12533.1"/>
    </source>
</evidence>
<feature type="repeat" description="WD" evidence="3">
    <location>
        <begin position="221"/>
        <end position="260"/>
    </location>
</feature>
<accession>A0A1S9DTX7</accession>
<dbReference type="Gene3D" id="2.130.10.10">
    <property type="entry name" value="YVTN repeat-like/Quinoprotein amine dehydrogenase"/>
    <property type="match status" value="1"/>
</dbReference>
<dbReference type="PROSITE" id="PS50294">
    <property type="entry name" value="WD_REPEATS_REGION"/>
    <property type="match status" value="4"/>
</dbReference>
<gene>
    <name evidence="4" type="ORF">OAory_01002820</name>
</gene>
<dbReference type="Proteomes" id="UP000190312">
    <property type="component" value="Unassembled WGS sequence"/>
</dbReference>
<dbReference type="OrthoDB" id="190105at2759"/>